<evidence type="ECO:0000313" key="4">
    <source>
        <dbReference type="Proteomes" id="UP000235347"/>
    </source>
</evidence>
<evidence type="ECO:0000256" key="1">
    <source>
        <dbReference type="SAM" id="Phobius"/>
    </source>
</evidence>
<gene>
    <name evidence="3" type="ORF">C0Z19_21010</name>
</gene>
<dbReference type="Proteomes" id="UP000235347">
    <property type="component" value="Unassembled WGS sequence"/>
</dbReference>
<proteinExistence type="predicted"/>
<dbReference type="Pfam" id="PF07811">
    <property type="entry name" value="TadE"/>
    <property type="match status" value="1"/>
</dbReference>
<evidence type="ECO:0000313" key="3">
    <source>
        <dbReference type="EMBL" id="PMS19943.1"/>
    </source>
</evidence>
<sequence length="186" mass="20007">MPDTRGVAAIEIAVLMPLVLLMLVGFVELYGYFRASALVTRTAFTLADSLGQQTKVIDDTDASNAASLAAYWNGAVTMANPLELSGRGAVIVTVIDDPTGKGKPHLAWQRKSPWSPGAVSQLGAGLLPAGYPFKPQDCVVAVEVFYTYKPFAITSAFWTGAPGNLTLYERAYYRLRFGNELVLSPT</sequence>
<keyword evidence="4" id="KW-1185">Reference proteome</keyword>
<organism evidence="3 4">
    <name type="scientific">Trinickia soli</name>
    <dbReference type="NCBI Taxonomy" id="380675"/>
    <lineage>
        <taxon>Bacteria</taxon>
        <taxon>Pseudomonadati</taxon>
        <taxon>Pseudomonadota</taxon>
        <taxon>Betaproteobacteria</taxon>
        <taxon>Burkholderiales</taxon>
        <taxon>Burkholderiaceae</taxon>
        <taxon>Trinickia</taxon>
    </lineage>
</organism>
<name>A0A2N7VS24_9BURK</name>
<comment type="caution">
    <text evidence="3">The sequence shown here is derived from an EMBL/GenBank/DDBJ whole genome shotgun (WGS) entry which is preliminary data.</text>
</comment>
<keyword evidence="1" id="KW-0812">Transmembrane</keyword>
<evidence type="ECO:0000259" key="2">
    <source>
        <dbReference type="Pfam" id="PF07811"/>
    </source>
</evidence>
<dbReference type="InterPro" id="IPR012495">
    <property type="entry name" value="TadE-like_dom"/>
</dbReference>
<keyword evidence="1" id="KW-0472">Membrane</keyword>
<accession>A0A2N7VS24</accession>
<reference evidence="3 4" key="1">
    <citation type="submission" date="2018-01" db="EMBL/GenBank/DDBJ databases">
        <title>Whole genome analyses suggest that Burkholderia sensu lato contains two further novel genera in the rhizoxinica-symbiotica group Mycetohabitans gen. nov., and Trinickia gen. nov.: implications for the evolution of diazotrophy and nodulation in the Burkholderiaceae.</title>
        <authorList>
            <person name="Estrada-de los Santos P."/>
            <person name="Palmer M."/>
            <person name="Chavez-Ramirez B."/>
            <person name="Beukes C."/>
            <person name="Steenkamp E.T."/>
            <person name="Hirsch A.M."/>
            <person name="Manyaka P."/>
            <person name="Maluk M."/>
            <person name="Lafos M."/>
            <person name="Crook M."/>
            <person name="Gross E."/>
            <person name="Simon M.F."/>
            <person name="Bueno dos Reis Junior F."/>
            <person name="Poole P.S."/>
            <person name="Venter S.N."/>
            <person name="James E.K."/>
        </authorList>
    </citation>
    <scope>NUCLEOTIDE SEQUENCE [LARGE SCALE GENOMIC DNA]</scope>
    <source>
        <strain evidence="3 4">GP25-8</strain>
    </source>
</reference>
<protein>
    <recommendedName>
        <fullName evidence="2">TadE-like domain-containing protein</fullName>
    </recommendedName>
</protein>
<dbReference type="EMBL" id="PNYB01000020">
    <property type="protein sequence ID" value="PMS19943.1"/>
    <property type="molecule type" value="Genomic_DNA"/>
</dbReference>
<dbReference type="AlphaFoldDB" id="A0A2N7VS24"/>
<feature type="transmembrane region" description="Helical" evidence="1">
    <location>
        <begin position="12"/>
        <end position="33"/>
    </location>
</feature>
<feature type="domain" description="TadE-like" evidence="2">
    <location>
        <begin position="6"/>
        <end position="44"/>
    </location>
</feature>
<keyword evidence="1" id="KW-1133">Transmembrane helix</keyword>